<dbReference type="Proteomes" id="UP000631576">
    <property type="component" value="Unassembled WGS sequence"/>
</dbReference>
<gene>
    <name evidence="1" type="ORF">H8S40_06655</name>
</gene>
<dbReference type="RefSeq" id="WP_186864888.1">
    <property type="nucleotide sequence ID" value="NZ_JACOPE010000001.1"/>
</dbReference>
<name>A0ABR7G736_9FIRM</name>
<sequence length="92" mass="10733">MEEVTWFFEDEDGKCVASVQLGIDDMRYAVQYLKNDVENGRYILGYTKADGKRRVFKGSRQIVNHMSDDKKEIIPDEVVETEVENKKNEIVE</sequence>
<protein>
    <submittedName>
        <fullName evidence="1">Uncharacterized protein</fullName>
    </submittedName>
</protein>
<reference evidence="1 2" key="1">
    <citation type="submission" date="2020-08" db="EMBL/GenBank/DDBJ databases">
        <title>Genome public.</title>
        <authorList>
            <person name="Liu C."/>
            <person name="Sun Q."/>
        </authorList>
    </citation>
    <scope>NUCLEOTIDE SEQUENCE [LARGE SCALE GENOMIC DNA]</scope>
    <source>
        <strain evidence="1 2">NSJ-13</strain>
    </source>
</reference>
<organism evidence="1 2">
    <name type="scientific">Ruminococcus hominis</name>
    <dbReference type="NCBI Taxonomy" id="2763065"/>
    <lineage>
        <taxon>Bacteria</taxon>
        <taxon>Bacillati</taxon>
        <taxon>Bacillota</taxon>
        <taxon>Clostridia</taxon>
        <taxon>Eubacteriales</taxon>
        <taxon>Oscillospiraceae</taxon>
        <taxon>Ruminococcus</taxon>
    </lineage>
</organism>
<evidence type="ECO:0000313" key="2">
    <source>
        <dbReference type="Proteomes" id="UP000631576"/>
    </source>
</evidence>
<comment type="caution">
    <text evidence="1">The sequence shown here is derived from an EMBL/GenBank/DDBJ whole genome shotgun (WGS) entry which is preliminary data.</text>
</comment>
<evidence type="ECO:0000313" key="1">
    <source>
        <dbReference type="EMBL" id="MBC5683250.1"/>
    </source>
</evidence>
<dbReference type="EMBL" id="JACOPE010000001">
    <property type="protein sequence ID" value="MBC5683250.1"/>
    <property type="molecule type" value="Genomic_DNA"/>
</dbReference>
<accession>A0ABR7G736</accession>
<proteinExistence type="predicted"/>
<keyword evidence="2" id="KW-1185">Reference proteome</keyword>